<feature type="region of interest" description="Disordered" evidence="1">
    <location>
        <begin position="397"/>
        <end position="418"/>
    </location>
</feature>
<dbReference type="PANTHER" id="PTHR10803">
    <property type="entry name" value="ARSENICAL PUMP-DRIVING ATPASE ARSENITE-TRANSLOCATING ATPASE"/>
    <property type="match status" value="1"/>
</dbReference>
<gene>
    <name evidence="3" type="ORF">SAMN06273567_11435</name>
</gene>
<dbReference type="AlphaFoldDB" id="A0A521FRK2"/>
<feature type="region of interest" description="Disordered" evidence="1">
    <location>
        <begin position="1"/>
        <end position="21"/>
    </location>
</feature>
<dbReference type="CDD" id="cd02035">
    <property type="entry name" value="ArsA"/>
    <property type="match status" value="1"/>
</dbReference>
<evidence type="ECO:0000256" key="1">
    <source>
        <dbReference type="SAM" id="MobiDB-lite"/>
    </source>
</evidence>
<reference evidence="3 4" key="1">
    <citation type="submission" date="2017-05" db="EMBL/GenBank/DDBJ databases">
        <authorList>
            <person name="Varghese N."/>
            <person name="Submissions S."/>
        </authorList>
    </citation>
    <scope>NUCLEOTIDE SEQUENCE [LARGE SCALE GENOMIC DNA]</scope>
    <source>
        <strain evidence="3 4">DSM 46834</strain>
    </source>
</reference>
<dbReference type="PANTHER" id="PTHR10803:SF26">
    <property type="entry name" value="ANION TRANSPORTER ATPASE-RELATED"/>
    <property type="match status" value="1"/>
</dbReference>
<feature type="domain" description="ArsA/GET3 Anion-transporting ATPase-like" evidence="2">
    <location>
        <begin position="38"/>
        <end position="310"/>
    </location>
</feature>
<proteinExistence type="predicted"/>
<dbReference type="Pfam" id="PF02374">
    <property type="entry name" value="ArsA_ATPase"/>
    <property type="match status" value="1"/>
</dbReference>
<evidence type="ECO:0000313" key="4">
    <source>
        <dbReference type="Proteomes" id="UP000317484"/>
    </source>
</evidence>
<evidence type="ECO:0000259" key="2">
    <source>
        <dbReference type="Pfam" id="PF02374"/>
    </source>
</evidence>
<accession>A0A521FRK2</accession>
<dbReference type="EMBL" id="FXTJ01000014">
    <property type="protein sequence ID" value="SMO98736.1"/>
    <property type="molecule type" value="Genomic_DNA"/>
</dbReference>
<dbReference type="InterPro" id="IPR016300">
    <property type="entry name" value="ATPase_ArsA/GET3"/>
</dbReference>
<dbReference type="InterPro" id="IPR025723">
    <property type="entry name" value="ArsA/GET3_ATPase-like"/>
</dbReference>
<dbReference type="GO" id="GO:0005524">
    <property type="term" value="F:ATP binding"/>
    <property type="evidence" value="ECO:0007669"/>
    <property type="project" value="InterPro"/>
</dbReference>
<evidence type="ECO:0000313" key="3">
    <source>
        <dbReference type="EMBL" id="SMO98736.1"/>
    </source>
</evidence>
<protein>
    <submittedName>
        <fullName evidence="3">Anion-transporting ATPase, ArsA/GET3 family</fullName>
    </submittedName>
</protein>
<sequence length="418" mass="44452">MSAAEETTPRPARAAARPAADRQAPAMDLAALIEDADTRIVVCCGSGGVGKTTTSAALALAAAEAGRRVVVLTIDPARRLAQSLGLVELDNEPRRVDVPGAAGELHAMMLDMKRTFDDIVVSHSTPERAEQILANPFYQTLSSSFSGTQEYMAMEKLGQLRASDTWDLIIVDTPPSRSALDFLDAPNRMSRFLDGTMIRLLTAPARAGGRAGFKFATAGFMVFTRIISKVLGGQLLRDISAFVSALDTMFGGFRERATATYELLRRPGTWFVVVATPEPDALREASYFVDRLSSEGMPLAGLVLNRTHPPASTRLSATRAETAAEAAAEAGDDDPAAALAAGALRVHAERMLLAAREQRLADRFTSAHPEVGLRTVSAAAGDVHDLDGLRTMAEALTGADGDTPTGVPRTRVLPARRA</sequence>
<dbReference type="GO" id="GO:0016887">
    <property type="term" value="F:ATP hydrolysis activity"/>
    <property type="evidence" value="ECO:0007669"/>
    <property type="project" value="InterPro"/>
</dbReference>
<dbReference type="RefSeq" id="WP_246066298.1">
    <property type="nucleotide sequence ID" value="NZ_FXTJ01000014.1"/>
</dbReference>
<dbReference type="SUPFAM" id="SSF52540">
    <property type="entry name" value="P-loop containing nucleoside triphosphate hydrolases"/>
    <property type="match status" value="1"/>
</dbReference>
<organism evidence="3 4">
    <name type="scientific">Geodermatophilus aquaeductus</name>
    <dbReference type="NCBI Taxonomy" id="1564161"/>
    <lineage>
        <taxon>Bacteria</taxon>
        <taxon>Bacillati</taxon>
        <taxon>Actinomycetota</taxon>
        <taxon>Actinomycetes</taxon>
        <taxon>Geodermatophilales</taxon>
        <taxon>Geodermatophilaceae</taxon>
        <taxon>Geodermatophilus</taxon>
    </lineage>
</organism>
<name>A0A521FRK2_9ACTN</name>
<keyword evidence="4" id="KW-1185">Reference proteome</keyword>
<dbReference type="InterPro" id="IPR027417">
    <property type="entry name" value="P-loop_NTPase"/>
</dbReference>
<dbReference type="Gene3D" id="3.40.50.300">
    <property type="entry name" value="P-loop containing nucleotide triphosphate hydrolases"/>
    <property type="match status" value="1"/>
</dbReference>
<dbReference type="Proteomes" id="UP000317484">
    <property type="component" value="Unassembled WGS sequence"/>
</dbReference>